<reference evidence="1 2" key="1">
    <citation type="journal article" date="2014" name="Genome Biol. Evol.">
        <title>The genome of the myxosporean Thelohanellus kitauei shows adaptations to nutrient acquisition within its fish host.</title>
        <authorList>
            <person name="Yang Y."/>
            <person name="Xiong J."/>
            <person name="Zhou Z."/>
            <person name="Huo F."/>
            <person name="Miao W."/>
            <person name="Ran C."/>
            <person name="Liu Y."/>
            <person name="Zhang J."/>
            <person name="Feng J."/>
            <person name="Wang M."/>
            <person name="Wang M."/>
            <person name="Wang L."/>
            <person name="Yao B."/>
        </authorList>
    </citation>
    <scope>NUCLEOTIDE SEQUENCE [LARGE SCALE GENOMIC DNA]</scope>
    <source>
        <strain evidence="1">Wuqing</strain>
    </source>
</reference>
<dbReference type="Proteomes" id="UP000031668">
    <property type="component" value="Unassembled WGS sequence"/>
</dbReference>
<gene>
    <name evidence="1" type="ORF">RF11_13722</name>
</gene>
<name>A0A0C2JMZ0_THEKT</name>
<dbReference type="AlphaFoldDB" id="A0A0C2JMZ0"/>
<evidence type="ECO:0000313" key="1">
    <source>
        <dbReference type="EMBL" id="KII70728.1"/>
    </source>
</evidence>
<proteinExistence type="predicted"/>
<protein>
    <recommendedName>
        <fullName evidence="3">FLYWCH-type domain-containing protein</fullName>
    </recommendedName>
</protein>
<dbReference type="EMBL" id="JWZT01001985">
    <property type="protein sequence ID" value="KII70728.1"/>
    <property type="molecule type" value="Genomic_DNA"/>
</dbReference>
<evidence type="ECO:0008006" key="3">
    <source>
        <dbReference type="Google" id="ProtNLM"/>
    </source>
</evidence>
<organism evidence="1 2">
    <name type="scientific">Thelohanellus kitauei</name>
    <name type="common">Myxosporean</name>
    <dbReference type="NCBI Taxonomy" id="669202"/>
    <lineage>
        <taxon>Eukaryota</taxon>
        <taxon>Metazoa</taxon>
        <taxon>Cnidaria</taxon>
        <taxon>Myxozoa</taxon>
        <taxon>Myxosporea</taxon>
        <taxon>Bivalvulida</taxon>
        <taxon>Platysporina</taxon>
        <taxon>Myxobolidae</taxon>
        <taxon>Thelohanellus</taxon>
    </lineage>
</organism>
<keyword evidence="2" id="KW-1185">Reference proteome</keyword>
<evidence type="ECO:0000313" key="2">
    <source>
        <dbReference type="Proteomes" id="UP000031668"/>
    </source>
</evidence>
<comment type="caution">
    <text evidence="1">The sequence shown here is derived from an EMBL/GenBank/DDBJ whole genome shotgun (WGS) entry which is preliminary data.</text>
</comment>
<sequence>MSEPNDYDGFIDPANGTKSWKKYLRCKKYKIENCMERLFSKSERNYILKGCHECSKQIHFPPTPENLIENYNSELAGYAEIYHENHSSAVKIPSENGVNNIIKRVIGMTNTDISAIESEPHSKTLSGMQFLKRTGFGDIDGVTYRYASWASNDGFSILKMESKVFIDATFKVTQNPFFQCLNIVI</sequence>
<accession>A0A0C2JMZ0</accession>